<protein>
    <submittedName>
        <fullName evidence="1">Uncharacterized protein</fullName>
    </submittedName>
</protein>
<proteinExistence type="predicted"/>
<evidence type="ECO:0000313" key="1">
    <source>
        <dbReference type="EMBL" id="MBW89031.1"/>
    </source>
</evidence>
<dbReference type="EMBL" id="GGEC01008548">
    <property type="protein sequence ID" value="MBW89031.1"/>
    <property type="molecule type" value="Transcribed_RNA"/>
</dbReference>
<organism evidence="1">
    <name type="scientific">Rhizophora mucronata</name>
    <name type="common">Asiatic mangrove</name>
    <dbReference type="NCBI Taxonomy" id="61149"/>
    <lineage>
        <taxon>Eukaryota</taxon>
        <taxon>Viridiplantae</taxon>
        <taxon>Streptophyta</taxon>
        <taxon>Embryophyta</taxon>
        <taxon>Tracheophyta</taxon>
        <taxon>Spermatophyta</taxon>
        <taxon>Magnoliopsida</taxon>
        <taxon>eudicotyledons</taxon>
        <taxon>Gunneridae</taxon>
        <taxon>Pentapetalae</taxon>
        <taxon>rosids</taxon>
        <taxon>fabids</taxon>
        <taxon>Malpighiales</taxon>
        <taxon>Rhizophoraceae</taxon>
        <taxon>Rhizophora</taxon>
    </lineage>
</organism>
<name>A0A2P2J6D4_RHIMU</name>
<accession>A0A2P2J6D4</accession>
<sequence>MNQKKHRKESDWGKSKPYFFVFFIYIKNLQDLSTISTIIPHVSTK</sequence>
<dbReference type="AlphaFoldDB" id="A0A2P2J6D4"/>
<reference evidence="1" key="1">
    <citation type="submission" date="2018-02" db="EMBL/GenBank/DDBJ databases">
        <title>Rhizophora mucronata_Transcriptome.</title>
        <authorList>
            <person name="Meera S.P."/>
            <person name="Sreeshan A."/>
            <person name="Augustine A."/>
        </authorList>
    </citation>
    <scope>NUCLEOTIDE SEQUENCE</scope>
    <source>
        <tissue evidence="1">Leaf</tissue>
    </source>
</reference>